<sequence>MSTSERTRQGTISSTDTSCFLYTIIARSFLPRFLLASTTLHCKHFRRFILLQDRIGGSRVDFAVLGRQIWEAFPMLRFLVIESTGYACLDCLKNEADRRCYRSWQRMCGENFGLTIHCEGGLQQNAYIVLVCDSCPVCNSMRRRQ</sequence>
<protein>
    <submittedName>
        <fullName evidence="1">Uncharacterized protein</fullName>
    </submittedName>
</protein>
<dbReference type="EMBL" id="KV722468">
    <property type="protein sequence ID" value="OCH87922.1"/>
    <property type="molecule type" value="Genomic_DNA"/>
</dbReference>
<name>A0A8E2AWF6_9APHY</name>
<reference evidence="1 2" key="1">
    <citation type="submission" date="2016-07" db="EMBL/GenBank/DDBJ databases">
        <title>Draft genome of the white-rot fungus Obba rivulosa 3A-2.</title>
        <authorList>
            <consortium name="DOE Joint Genome Institute"/>
            <person name="Miettinen O."/>
            <person name="Riley R."/>
            <person name="Acob R."/>
            <person name="Barry K."/>
            <person name="Cullen D."/>
            <person name="De Vries R."/>
            <person name="Hainaut M."/>
            <person name="Hatakka A."/>
            <person name="Henrissat B."/>
            <person name="Hilden K."/>
            <person name="Kuo R."/>
            <person name="Labutti K."/>
            <person name="Lipzen A."/>
            <person name="Makela M.R."/>
            <person name="Sandor L."/>
            <person name="Spatafora J.W."/>
            <person name="Grigoriev I.V."/>
            <person name="Hibbett D.S."/>
        </authorList>
    </citation>
    <scope>NUCLEOTIDE SEQUENCE [LARGE SCALE GENOMIC DNA]</scope>
    <source>
        <strain evidence="1 2">3A-2</strain>
    </source>
</reference>
<proteinExistence type="predicted"/>
<dbReference type="AlphaFoldDB" id="A0A8E2AWF6"/>
<dbReference type="Proteomes" id="UP000250043">
    <property type="component" value="Unassembled WGS sequence"/>
</dbReference>
<gene>
    <name evidence="1" type="ORF">OBBRIDRAFT_119535</name>
</gene>
<organism evidence="1 2">
    <name type="scientific">Obba rivulosa</name>
    <dbReference type="NCBI Taxonomy" id="1052685"/>
    <lineage>
        <taxon>Eukaryota</taxon>
        <taxon>Fungi</taxon>
        <taxon>Dikarya</taxon>
        <taxon>Basidiomycota</taxon>
        <taxon>Agaricomycotina</taxon>
        <taxon>Agaricomycetes</taxon>
        <taxon>Polyporales</taxon>
        <taxon>Gelatoporiaceae</taxon>
        <taxon>Obba</taxon>
    </lineage>
</organism>
<evidence type="ECO:0000313" key="2">
    <source>
        <dbReference type="Proteomes" id="UP000250043"/>
    </source>
</evidence>
<evidence type="ECO:0000313" key="1">
    <source>
        <dbReference type="EMBL" id="OCH87922.1"/>
    </source>
</evidence>
<keyword evidence="2" id="KW-1185">Reference proteome</keyword>
<accession>A0A8E2AWF6</accession>